<proteinExistence type="predicted"/>
<dbReference type="Pfam" id="PF18758">
    <property type="entry name" value="KDZ"/>
    <property type="match status" value="1"/>
</dbReference>
<comment type="caution">
    <text evidence="2">The sequence shown here is derived from an EMBL/GenBank/DDBJ whole genome shotgun (WGS) entry which is preliminary data.</text>
</comment>
<name>A0A9P7J6U6_9AGAM</name>
<dbReference type="AlphaFoldDB" id="A0A9P7J6U6"/>
<evidence type="ECO:0000313" key="2">
    <source>
        <dbReference type="EMBL" id="KAG1805841.1"/>
    </source>
</evidence>
<dbReference type="EMBL" id="JABBWG010000050">
    <property type="protein sequence ID" value="KAG1805841.1"/>
    <property type="molecule type" value="Genomic_DNA"/>
</dbReference>
<dbReference type="OrthoDB" id="3235114at2759"/>
<organism evidence="2 3">
    <name type="scientific">Suillus subaureus</name>
    <dbReference type="NCBI Taxonomy" id="48587"/>
    <lineage>
        <taxon>Eukaryota</taxon>
        <taxon>Fungi</taxon>
        <taxon>Dikarya</taxon>
        <taxon>Basidiomycota</taxon>
        <taxon>Agaricomycotina</taxon>
        <taxon>Agaricomycetes</taxon>
        <taxon>Agaricomycetidae</taxon>
        <taxon>Boletales</taxon>
        <taxon>Suillineae</taxon>
        <taxon>Suillaceae</taxon>
        <taxon>Suillus</taxon>
    </lineage>
</organism>
<keyword evidence="3" id="KW-1185">Reference proteome</keyword>
<reference evidence="2" key="1">
    <citation type="journal article" date="2020" name="New Phytol.">
        <title>Comparative genomics reveals dynamic genome evolution in host specialist ectomycorrhizal fungi.</title>
        <authorList>
            <person name="Lofgren L.A."/>
            <person name="Nguyen N.H."/>
            <person name="Vilgalys R."/>
            <person name="Ruytinx J."/>
            <person name="Liao H.L."/>
            <person name="Branco S."/>
            <person name="Kuo A."/>
            <person name="LaButti K."/>
            <person name="Lipzen A."/>
            <person name="Andreopoulos W."/>
            <person name="Pangilinan J."/>
            <person name="Riley R."/>
            <person name="Hundley H."/>
            <person name="Na H."/>
            <person name="Barry K."/>
            <person name="Grigoriev I.V."/>
            <person name="Stajich J.E."/>
            <person name="Kennedy P.G."/>
        </authorList>
    </citation>
    <scope>NUCLEOTIDE SEQUENCE</scope>
    <source>
        <strain evidence="2">MN1</strain>
    </source>
</reference>
<dbReference type="RefSeq" id="XP_041187482.1">
    <property type="nucleotide sequence ID" value="XM_041338708.1"/>
</dbReference>
<dbReference type="InterPro" id="IPR041457">
    <property type="entry name" value="CxC2_KDZ-assoc"/>
</dbReference>
<dbReference type="InterPro" id="IPR040521">
    <property type="entry name" value="KDZ"/>
</dbReference>
<dbReference type="GeneID" id="64632724"/>
<evidence type="ECO:0000259" key="1">
    <source>
        <dbReference type="Pfam" id="PF18803"/>
    </source>
</evidence>
<accession>A0A9P7J6U6</accession>
<feature type="domain" description="CxC2-like cysteine cluster KDZ transposase-associated" evidence="1">
    <location>
        <begin position="60"/>
        <end position="165"/>
    </location>
</feature>
<dbReference type="Proteomes" id="UP000807769">
    <property type="component" value="Unassembled WGS sequence"/>
</dbReference>
<evidence type="ECO:0000313" key="3">
    <source>
        <dbReference type="Proteomes" id="UP000807769"/>
    </source>
</evidence>
<protein>
    <recommendedName>
        <fullName evidence="1">CxC2-like cysteine cluster KDZ transposase-associated domain-containing protein</fullName>
    </recommendedName>
</protein>
<sequence>MHENFLDEIMHLNGRGSKGITCLCGGVLPQFWCYDCHGTQMFCHECTLLNHVYHPLHRIELSVRVQLGHNPGERCYNPHPSAGDDFMVIRLDGIHEIALDFCGCASAQVQYRQLLCMWWYPATISEPRTAATFMVLQHFHILSFKSKVSAYKFYHSLARHTDNSGLVAIRDQYSAFMRMIRQWGNLKQLARGGRGHDPAGINATAKGELAVLCPMCPQPSKNLPPDWEKEPLFIRWKYALFVAIDANFRLKHKAVSSDAADPSLNAGWAYFVQEGAYKSYLADWLAATGVRTINCARHDTKLPNGVGDLQKGEWYINMDYIMCSALLIFAMSMINISYDIACQWHKRLWTWMETMPDRLSTPHESPLI</sequence>
<dbReference type="Pfam" id="PF18803">
    <property type="entry name" value="CxC2"/>
    <property type="match status" value="1"/>
</dbReference>
<gene>
    <name evidence="2" type="ORF">BJ212DRAFT_1449520</name>
</gene>